<organism evidence="10 11">
    <name type="scientific">Paenibacillus mucilaginosus (strain KNP414)</name>
    <dbReference type="NCBI Taxonomy" id="1036673"/>
    <lineage>
        <taxon>Bacteria</taxon>
        <taxon>Bacillati</taxon>
        <taxon>Bacillota</taxon>
        <taxon>Bacilli</taxon>
        <taxon>Bacillales</taxon>
        <taxon>Paenibacillaceae</taxon>
        <taxon>Paenibacillus</taxon>
    </lineage>
</organism>
<dbReference type="RefSeq" id="WP_013920629.1">
    <property type="nucleotide sequence ID" value="NC_015690.1"/>
</dbReference>
<dbReference type="InterPro" id="IPR024478">
    <property type="entry name" value="HlyB_4HB_MCP"/>
</dbReference>
<feature type="transmembrane region" description="Helical" evidence="7">
    <location>
        <begin position="185"/>
        <end position="204"/>
    </location>
</feature>
<dbReference type="GO" id="GO:0006935">
    <property type="term" value="P:chemotaxis"/>
    <property type="evidence" value="ECO:0007669"/>
    <property type="project" value="InterPro"/>
</dbReference>
<dbReference type="AlphaFoldDB" id="F8FIN3"/>
<evidence type="ECO:0000256" key="1">
    <source>
        <dbReference type="ARBA" id="ARBA00004236"/>
    </source>
</evidence>
<keyword evidence="7" id="KW-1133">Transmembrane helix</keyword>
<dbReference type="PANTHER" id="PTHR32089">
    <property type="entry name" value="METHYL-ACCEPTING CHEMOTAXIS PROTEIN MCPB"/>
    <property type="match status" value="1"/>
</dbReference>
<protein>
    <submittedName>
        <fullName evidence="10">Serine chemoreceptor protein</fullName>
    </submittedName>
</protein>
<evidence type="ECO:0000259" key="8">
    <source>
        <dbReference type="PROSITE" id="PS50111"/>
    </source>
</evidence>
<dbReference type="EMBL" id="CP002869">
    <property type="protein sequence ID" value="AEI45487.1"/>
    <property type="molecule type" value="Genomic_DNA"/>
</dbReference>
<dbReference type="Pfam" id="PF12729">
    <property type="entry name" value="4HB_MCP_1"/>
    <property type="match status" value="1"/>
</dbReference>
<gene>
    <name evidence="10" type="ordered locus">KNP414_06975</name>
</gene>
<dbReference type="InterPro" id="IPR003660">
    <property type="entry name" value="HAMP_dom"/>
</dbReference>
<name>F8FIN3_PAEMK</name>
<reference evidence="11" key="1">
    <citation type="submission" date="2011-06" db="EMBL/GenBank/DDBJ databases">
        <title>Complete genome sequence of Paenibacillus mucilaginosus KNP414.</title>
        <authorList>
            <person name="Wang J."/>
            <person name="Hu S."/>
            <person name="Hu X."/>
            <person name="Zhang B."/>
            <person name="Dong D."/>
            <person name="Zhang S."/>
            <person name="Zhao K."/>
            <person name="Wu D."/>
        </authorList>
    </citation>
    <scope>NUCLEOTIDE SEQUENCE [LARGE SCALE GENOMIC DNA]</scope>
    <source>
        <strain evidence="11">KNP414</strain>
    </source>
</reference>
<dbReference type="Proteomes" id="UP000006620">
    <property type="component" value="Chromosome"/>
</dbReference>
<sequence>MKISVRQKVVGAFVAVALLTAAASGISYSFLNKIDHSYSSLLEDNSSMLEGVGEVLALTHQQNGMLFAYLVEPSKEKETSLKALNEQLGGKIKELEGLALTEETLSEVQKMGESNQTFARLTQKVTEYVDRSEPGLARTEALMWAVPTTQTLEQAAGQISEQQQALLAQRQAENSEVVDATETSMLVISLFVLLFAITIGLLLSRSIVRPMREMVQAAGRIADCDLTVGDLRITSRDEIGELAGAFNRMKASLHEMVSRVGQSAQEVAAAAEELNGSSGQVSEALQQITEIVQDISAGTEQQVGSVQAGVGIIEGVSYQLGSITGITEAADATSAEARRTASSGDEAIRSAMGQMQSILAKMQELSAAVERLGGRSSQIMAANELIAGIAQQTNMLALNASIEAARAGAAGRGFAVVADEVRKLSMQTTEAAAEIARLIEGIRSETAAVVQGAAAGSQEVSRGIGIVEEAGAAFRRIHEAVDDVAGQMLRVSEETKAIAAESRSAVSTMHSVQEVAAAAAESTHSVSHHVEGQFASMEEIVSSSTMLSRMAEDLSDLIRKFRV</sequence>
<keyword evidence="3 7" id="KW-0472">Membrane</keyword>
<evidence type="ECO:0000256" key="3">
    <source>
        <dbReference type="ARBA" id="ARBA00023136"/>
    </source>
</evidence>
<dbReference type="Gene3D" id="1.10.287.950">
    <property type="entry name" value="Methyl-accepting chemotaxis protein"/>
    <property type="match status" value="1"/>
</dbReference>
<dbReference type="CDD" id="cd06225">
    <property type="entry name" value="HAMP"/>
    <property type="match status" value="1"/>
</dbReference>
<dbReference type="GO" id="GO:0007165">
    <property type="term" value="P:signal transduction"/>
    <property type="evidence" value="ECO:0007669"/>
    <property type="project" value="UniProtKB-KW"/>
</dbReference>
<dbReference type="InterPro" id="IPR004090">
    <property type="entry name" value="Chemotax_Me-accpt_rcpt"/>
</dbReference>
<dbReference type="SMART" id="SM00283">
    <property type="entry name" value="MA"/>
    <property type="match status" value="1"/>
</dbReference>
<dbReference type="Gene3D" id="6.10.340.10">
    <property type="match status" value="1"/>
</dbReference>
<dbReference type="GO" id="GO:0004888">
    <property type="term" value="F:transmembrane signaling receptor activity"/>
    <property type="evidence" value="ECO:0007669"/>
    <property type="project" value="InterPro"/>
</dbReference>
<dbReference type="KEGG" id="pms:KNP414_06975"/>
<evidence type="ECO:0000259" key="9">
    <source>
        <dbReference type="PROSITE" id="PS50885"/>
    </source>
</evidence>
<dbReference type="Pfam" id="PF00015">
    <property type="entry name" value="MCPsignal"/>
    <property type="match status" value="1"/>
</dbReference>
<evidence type="ECO:0000256" key="5">
    <source>
        <dbReference type="ARBA" id="ARBA00029447"/>
    </source>
</evidence>
<proteinExistence type="inferred from homology"/>
<dbReference type="PANTHER" id="PTHR32089:SF112">
    <property type="entry name" value="LYSOZYME-LIKE PROTEIN-RELATED"/>
    <property type="match status" value="1"/>
</dbReference>
<dbReference type="PROSITE" id="PS50111">
    <property type="entry name" value="CHEMOTAXIS_TRANSDUC_2"/>
    <property type="match status" value="1"/>
</dbReference>
<comment type="similarity">
    <text evidence="5">Belongs to the methyl-accepting chemotaxis (MCP) protein family.</text>
</comment>
<dbReference type="PATRIC" id="fig|1036673.3.peg.6506"/>
<dbReference type="SUPFAM" id="SSF58104">
    <property type="entry name" value="Methyl-accepting chemotaxis protein (MCP) signaling domain"/>
    <property type="match status" value="1"/>
</dbReference>
<dbReference type="PROSITE" id="PS50885">
    <property type="entry name" value="HAMP"/>
    <property type="match status" value="1"/>
</dbReference>
<keyword evidence="7" id="KW-0812">Transmembrane</keyword>
<keyword evidence="10" id="KW-0675">Receptor</keyword>
<dbReference type="Pfam" id="PF00672">
    <property type="entry name" value="HAMP"/>
    <property type="match status" value="1"/>
</dbReference>
<dbReference type="SMART" id="SM00304">
    <property type="entry name" value="HAMP"/>
    <property type="match status" value="1"/>
</dbReference>
<reference evidence="10 11" key="2">
    <citation type="journal article" date="2013" name="Genome Announc.">
        <title>Genome Sequence of Growth-Improving Paenibacillus mucilaginosus Strain KNP414.</title>
        <authorList>
            <person name="Lu J.J."/>
            <person name="Wang J.F."/>
            <person name="Hu X.F."/>
        </authorList>
    </citation>
    <scope>NUCLEOTIDE SEQUENCE [LARGE SCALE GENOMIC DNA]</scope>
    <source>
        <strain evidence="10 11">KNP414</strain>
    </source>
</reference>
<dbReference type="PRINTS" id="PR00260">
    <property type="entry name" value="CHEMTRNSDUCR"/>
</dbReference>
<keyword evidence="4 6" id="KW-0807">Transducer</keyword>
<evidence type="ECO:0000313" key="10">
    <source>
        <dbReference type="EMBL" id="AEI45487.1"/>
    </source>
</evidence>
<accession>F8FIN3</accession>
<keyword evidence="2" id="KW-1003">Cell membrane</keyword>
<evidence type="ECO:0000256" key="7">
    <source>
        <dbReference type="SAM" id="Phobius"/>
    </source>
</evidence>
<feature type="domain" description="HAMP" evidence="9">
    <location>
        <begin position="205"/>
        <end position="258"/>
    </location>
</feature>
<evidence type="ECO:0000313" key="11">
    <source>
        <dbReference type="Proteomes" id="UP000006620"/>
    </source>
</evidence>
<feature type="domain" description="Methyl-accepting transducer" evidence="8">
    <location>
        <begin position="277"/>
        <end position="513"/>
    </location>
</feature>
<dbReference type="InterPro" id="IPR004089">
    <property type="entry name" value="MCPsignal_dom"/>
</dbReference>
<dbReference type="HOGENOM" id="CLU_000445_107_27_9"/>
<evidence type="ECO:0000256" key="6">
    <source>
        <dbReference type="PROSITE-ProRule" id="PRU00284"/>
    </source>
</evidence>
<comment type="subcellular location">
    <subcellularLocation>
        <location evidence="1">Cell membrane</location>
    </subcellularLocation>
</comment>
<dbReference type="GO" id="GO:0005886">
    <property type="term" value="C:plasma membrane"/>
    <property type="evidence" value="ECO:0007669"/>
    <property type="project" value="UniProtKB-SubCell"/>
</dbReference>
<evidence type="ECO:0000256" key="2">
    <source>
        <dbReference type="ARBA" id="ARBA00022475"/>
    </source>
</evidence>
<evidence type="ECO:0000256" key="4">
    <source>
        <dbReference type="ARBA" id="ARBA00023224"/>
    </source>
</evidence>